<comment type="caution">
    <text evidence="2">The sequence shown here is derived from an EMBL/GenBank/DDBJ whole genome shotgun (WGS) entry which is preliminary data.</text>
</comment>
<dbReference type="EMBL" id="WKKI01000003">
    <property type="protein sequence ID" value="MRX71088.1"/>
    <property type="molecule type" value="Genomic_DNA"/>
</dbReference>
<feature type="transmembrane region" description="Helical" evidence="1">
    <location>
        <begin position="25"/>
        <end position="49"/>
    </location>
</feature>
<reference evidence="2 3" key="1">
    <citation type="submission" date="2019-11" db="EMBL/GenBank/DDBJ databases">
        <title>Bacillus lacus genome.</title>
        <authorList>
            <person name="Allen C.J."/>
            <person name="Newman J.D."/>
        </authorList>
    </citation>
    <scope>NUCLEOTIDE SEQUENCE [LARGE SCALE GENOMIC DNA]</scope>
    <source>
        <strain evidence="2 3">KCTC 33946</strain>
    </source>
</reference>
<evidence type="ECO:0000256" key="1">
    <source>
        <dbReference type="SAM" id="Phobius"/>
    </source>
</evidence>
<dbReference type="OrthoDB" id="9814116at2"/>
<keyword evidence="1" id="KW-0812">Transmembrane</keyword>
<name>A0A7X2IWH0_9BACI</name>
<dbReference type="Proteomes" id="UP000448867">
    <property type="component" value="Unassembled WGS sequence"/>
</dbReference>
<dbReference type="AlphaFoldDB" id="A0A7X2IWH0"/>
<keyword evidence="1" id="KW-0472">Membrane</keyword>
<dbReference type="InterPro" id="IPR016410">
    <property type="entry name" value="Phage_imm"/>
</dbReference>
<proteinExistence type="predicted"/>
<accession>A0A7X2IWH0</accession>
<protein>
    <submittedName>
        <fullName evidence="2">Superinfection immunity protein</fullName>
    </submittedName>
</protein>
<sequence>MLLITLFIRYIPTFIAFKKNKHNKFIVLIVNILLGWNILGWLAALYLALKKDKRNMLAENKYNA</sequence>
<evidence type="ECO:0000313" key="3">
    <source>
        <dbReference type="Proteomes" id="UP000448867"/>
    </source>
</evidence>
<organism evidence="2 3">
    <name type="scientific">Metabacillus lacus</name>
    <dbReference type="NCBI Taxonomy" id="1983721"/>
    <lineage>
        <taxon>Bacteria</taxon>
        <taxon>Bacillati</taxon>
        <taxon>Bacillota</taxon>
        <taxon>Bacilli</taxon>
        <taxon>Bacillales</taxon>
        <taxon>Bacillaceae</taxon>
        <taxon>Metabacillus</taxon>
    </lineage>
</organism>
<keyword evidence="3" id="KW-1185">Reference proteome</keyword>
<keyword evidence="1" id="KW-1133">Transmembrane helix</keyword>
<gene>
    <name evidence="2" type="ORF">GJU40_02750</name>
</gene>
<evidence type="ECO:0000313" key="2">
    <source>
        <dbReference type="EMBL" id="MRX71088.1"/>
    </source>
</evidence>
<dbReference type="Pfam" id="PF14373">
    <property type="entry name" value="Imm_superinfect"/>
    <property type="match status" value="1"/>
</dbReference>